<dbReference type="Gene3D" id="3.40.50.150">
    <property type="entry name" value="Vaccinia Virus protein VP39"/>
    <property type="match status" value="1"/>
</dbReference>
<dbReference type="PROSITE" id="PS01230">
    <property type="entry name" value="TRMA_1"/>
    <property type="match status" value="1"/>
</dbReference>
<comment type="similarity">
    <text evidence="4">Belongs to the class I-like SAM-binding methyltransferase superfamily. RNA M5U methyltransferase family.</text>
</comment>
<dbReference type="GO" id="GO:0003723">
    <property type="term" value="F:RNA binding"/>
    <property type="evidence" value="ECO:0007669"/>
    <property type="project" value="TreeGrafter"/>
</dbReference>
<dbReference type="SUPFAM" id="SSF53335">
    <property type="entry name" value="S-adenosyl-L-methionine-dependent methyltransferases"/>
    <property type="match status" value="1"/>
</dbReference>
<evidence type="ECO:0008006" key="8">
    <source>
        <dbReference type="Google" id="ProtNLM"/>
    </source>
</evidence>
<evidence type="ECO:0000256" key="5">
    <source>
        <dbReference type="PROSITE-ProRule" id="PRU10015"/>
    </source>
</evidence>
<comment type="caution">
    <text evidence="6">The sequence shown here is derived from an EMBL/GenBank/DDBJ whole genome shotgun (WGS) entry which is preliminary data.</text>
</comment>
<feature type="active site" description="Nucleophile" evidence="4">
    <location>
        <position position="192"/>
    </location>
</feature>
<evidence type="ECO:0000256" key="2">
    <source>
        <dbReference type="ARBA" id="ARBA00022679"/>
    </source>
</evidence>
<name>A0AAW2YNQ0_9EUKA</name>
<dbReference type="PANTHER" id="PTHR45904:SF2">
    <property type="entry name" value="TRNA (URACIL-5-)-METHYLTRANSFERASE HOMOLOG A"/>
    <property type="match status" value="1"/>
</dbReference>
<dbReference type="InterPro" id="IPR010280">
    <property type="entry name" value="U5_MeTrfase_fam"/>
</dbReference>
<evidence type="ECO:0000256" key="4">
    <source>
        <dbReference type="PROSITE-ProRule" id="PRU01024"/>
    </source>
</evidence>
<dbReference type="GO" id="GO:0008173">
    <property type="term" value="F:RNA methyltransferase activity"/>
    <property type="evidence" value="ECO:0007669"/>
    <property type="project" value="InterPro"/>
</dbReference>
<gene>
    <name evidence="6" type="ORF">AKO1_008165</name>
</gene>
<feature type="binding site" evidence="4">
    <location>
        <position position="57"/>
    </location>
    <ligand>
        <name>S-adenosyl-L-methionine</name>
        <dbReference type="ChEBI" id="CHEBI:59789"/>
    </ligand>
</feature>
<evidence type="ECO:0000256" key="3">
    <source>
        <dbReference type="ARBA" id="ARBA00022691"/>
    </source>
</evidence>
<dbReference type="PANTHER" id="PTHR45904">
    <property type="entry name" value="TRNA (URACIL-5-)-METHYLTRANSFERASE"/>
    <property type="match status" value="1"/>
</dbReference>
<dbReference type="EMBL" id="JAOPGA020000434">
    <property type="protein sequence ID" value="KAL0478576.1"/>
    <property type="molecule type" value="Genomic_DNA"/>
</dbReference>
<feature type="binding site" evidence="4">
    <location>
        <position position="164"/>
    </location>
    <ligand>
        <name>S-adenosyl-L-methionine</name>
        <dbReference type="ChEBI" id="CHEBI:59789"/>
    </ligand>
</feature>
<evidence type="ECO:0000313" key="6">
    <source>
        <dbReference type="EMBL" id="KAL0478576.1"/>
    </source>
</evidence>
<comment type="caution">
    <text evidence="4">Lacks conserved residue(s) required for the propagation of feature annotation.</text>
</comment>
<dbReference type="InterPro" id="IPR045850">
    <property type="entry name" value="TRM2_met"/>
</dbReference>
<accession>A0AAW2YNQ0</accession>
<organism evidence="6 7">
    <name type="scientific">Acrasis kona</name>
    <dbReference type="NCBI Taxonomy" id="1008807"/>
    <lineage>
        <taxon>Eukaryota</taxon>
        <taxon>Discoba</taxon>
        <taxon>Heterolobosea</taxon>
        <taxon>Tetramitia</taxon>
        <taxon>Eutetramitia</taxon>
        <taxon>Acrasidae</taxon>
        <taxon>Acrasis</taxon>
    </lineage>
</organism>
<keyword evidence="3 4" id="KW-0949">S-adenosyl-L-methionine</keyword>
<sequence length="249" mass="27801">MNIYKNYICKGLFVAHYGGLNNSAPEDTPSEKLYGQNSFVDTLSNYQFNVSPYSFFQVNSRGAETLYATACEWTMEQLVNREKAILLDVCSGTGTIGLFMADKVNKVIGIDISESACRDAESNAKLNKIENASFICGKAEKVLKELLKSEEIQNAGKNIIAIVDPPRSGLHPSVLKALLRCESIERFVYVSCNPKTMLDNAILLYQPPSKYGEIPNPFKLTRSVCVDMFPHTNHCEMVCLFERVNKSND</sequence>
<feature type="active site" evidence="5">
    <location>
        <position position="192"/>
    </location>
</feature>
<dbReference type="InterPro" id="IPR029063">
    <property type="entry name" value="SAM-dependent_MTases_sf"/>
</dbReference>
<dbReference type="AlphaFoldDB" id="A0AAW2YNQ0"/>
<keyword evidence="2 4" id="KW-0808">Transferase</keyword>
<proteinExistence type="inferred from homology"/>
<dbReference type="GO" id="GO:0032259">
    <property type="term" value="P:methylation"/>
    <property type="evidence" value="ECO:0007669"/>
    <property type="project" value="UniProtKB-KW"/>
</dbReference>
<feature type="binding site" evidence="4">
    <location>
        <position position="111"/>
    </location>
    <ligand>
        <name>S-adenosyl-L-methionine</name>
        <dbReference type="ChEBI" id="CHEBI:59789"/>
    </ligand>
</feature>
<dbReference type="Proteomes" id="UP001431209">
    <property type="component" value="Unassembled WGS sequence"/>
</dbReference>
<dbReference type="CDD" id="cd02440">
    <property type="entry name" value="AdoMet_MTases"/>
    <property type="match status" value="1"/>
</dbReference>
<evidence type="ECO:0000313" key="7">
    <source>
        <dbReference type="Proteomes" id="UP001431209"/>
    </source>
</evidence>
<dbReference type="PROSITE" id="PS51687">
    <property type="entry name" value="SAM_MT_RNA_M5U"/>
    <property type="match status" value="1"/>
</dbReference>
<dbReference type="Pfam" id="PF05958">
    <property type="entry name" value="tRNA_U5-meth_tr"/>
    <property type="match status" value="1"/>
</dbReference>
<dbReference type="InterPro" id="IPR030390">
    <property type="entry name" value="MeTrfase_TrmA_AS"/>
</dbReference>
<reference evidence="6 7" key="1">
    <citation type="submission" date="2024-03" db="EMBL/GenBank/DDBJ databases">
        <title>The Acrasis kona genome and developmental transcriptomes reveal deep origins of eukaryotic multicellular pathways.</title>
        <authorList>
            <person name="Sheikh S."/>
            <person name="Fu C.-J."/>
            <person name="Brown M.W."/>
            <person name="Baldauf S.L."/>
        </authorList>
    </citation>
    <scope>NUCLEOTIDE SEQUENCE [LARGE SCALE GENOMIC DNA]</scope>
    <source>
        <strain evidence="6 7">ATCC MYA-3509</strain>
    </source>
</reference>
<dbReference type="GO" id="GO:0006396">
    <property type="term" value="P:RNA processing"/>
    <property type="evidence" value="ECO:0007669"/>
    <property type="project" value="InterPro"/>
</dbReference>
<keyword evidence="7" id="KW-1185">Reference proteome</keyword>
<keyword evidence="1 4" id="KW-0489">Methyltransferase</keyword>
<evidence type="ECO:0000256" key="1">
    <source>
        <dbReference type="ARBA" id="ARBA00022603"/>
    </source>
</evidence>
<protein>
    <recommendedName>
        <fullName evidence="8">RNA methyltransferase</fullName>
    </recommendedName>
</protein>